<organism evidence="3 5">
    <name type="scientific">Paraburkholderia madseniana</name>
    <dbReference type="NCBI Taxonomy" id="2599607"/>
    <lineage>
        <taxon>Bacteria</taxon>
        <taxon>Pseudomonadati</taxon>
        <taxon>Pseudomonadota</taxon>
        <taxon>Betaproteobacteria</taxon>
        <taxon>Burkholderiales</taxon>
        <taxon>Burkholderiaceae</taxon>
        <taxon>Paraburkholderia</taxon>
    </lineage>
</organism>
<dbReference type="PANTHER" id="PTHR45036">
    <property type="entry name" value="METHYLTRANSFERASE LIKE 7B"/>
    <property type="match status" value="1"/>
</dbReference>
<name>A0AAP5BPF0_9BURK</name>
<dbReference type="EMBL" id="JAMXWF010000060">
    <property type="protein sequence ID" value="MDQ6413494.1"/>
    <property type="molecule type" value="Genomic_DNA"/>
</dbReference>
<dbReference type="InterPro" id="IPR029063">
    <property type="entry name" value="SAM-dependent_MTases_sf"/>
</dbReference>
<feature type="domain" description="Methyltransferase type 11" evidence="1">
    <location>
        <begin position="38"/>
        <end position="133"/>
    </location>
</feature>
<dbReference type="SUPFAM" id="SSF53335">
    <property type="entry name" value="S-adenosyl-L-methionine-dependent methyltransferases"/>
    <property type="match status" value="1"/>
</dbReference>
<evidence type="ECO:0000313" key="2">
    <source>
        <dbReference type="EMBL" id="MCX4151683.1"/>
    </source>
</evidence>
<reference evidence="3" key="1">
    <citation type="submission" date="2022-06" db="EMBL/GenBank/DDBJ databases">
        <title>PHB producers.</title>
        <authorList>
            <person name="Besaury L."/>
        </authorList>
    </citation>
    <scope>NUCLEOTIDE SEQUENCE</scope>
    <source>
        <strain evidence="3 4">SEWS6</strain>
    </source>
</reference>
<accession>A0AAP5BPF0</accession>
<comment type="caution">
    <text evidence="3">The sequence shown here is derived from an EMBL/GenBank/DDBJ whole genome shotgun (WGS) entry which is preliminary data.</text>
</comment>
<dbReference type="InterPro" id="IPR052356">
    <property type="entry name" value="Thiol_S-MT"/>
</dbReference>
<dbReference type="GO" id="GO:0032259">
    <property type="term" value="P:methylation"/>
    <property type="evidence" value="ECO:0007669"/>
    <property type="project" value="UniProtKB-KW"/>
</dbReference>
<dbReference type="Pfam" id="PF08241">
    <property type="entry name" value="Methyltransf_11"/>
    <property type="match status" value="1"/>
</dbReference>
<keyword evidence="3" id="KW-0489">Methyltransferase</keyword>
<keyword evidence="4" id="KW-1185">Reference proteome</keyword>
<dbReference type="CDD" id="cd02440">
    <property type="entry name" value="AdoMet_MTases"/>
    <property type="match status" value="1"/>
</dbReference>
<dbReference type="InterPro" id="IPR013216">
    <property type="entry name" value="Methyltransf_11"/>
</dbReference>
<dbReference type="GO" id="GO:0008757">
    <property type="term" value="F:S-adenosylmethionine-dependent methyltransferase activity"/>
    <property type="evidence" value="ECO:0007669"/>
    <property type="project" value="InterPro"/>
</dbReference>
<dbReference type="RefSeq" id="WP_266242215.1">
    <property type="nucleotide sequence ID" value="NZ_JAMXWF010000060.1"/>
</dbReference>
<dbReference type="EMBL" id="JAPKHW010000060">
    <property type="protein sequence ID" value="MCX4151683.1"/>
    <property type="molecule type" value="Genomic_DNA"/>
</dbReference>
<sequence>MGFYRNVVLPHLCDLAMRNTFLGPYRERVIGRAQGTVLEIGAGSGLNLPLYEAGVREVLALEPDPRLMAMARRNAKQARRPVTFLDASAEAIPLEDRSVDTVVTTWTLCTIPEALRALEEMRRVLKPDGHLLFVEHGLAPDERVCKWQNRLTPAWKCISGGCHLNRPIALMIESGGFVIDHLDTGYAPGPKSMSFLYEGRARPNR</sequence>
<protein>
    <submittedName>
        <fullName evidence="3">Class I SAM-dependent methyltransferase</fullName>
    </submittedName>
</protein>
<evidence type="ECO:0000313" key="4">
    <source>
        <dbReference type="Proteomes" id="UP001209412"/>
    </source>
</evidence>
<dbReference type="PANTHER" id="PTHR45036:SF1">
    <property type="entry name" value="METHYLTRANSFERASE LIKE 7A"/>
    <property type="match status" value="1"/>
</dbReference>
<evidence type="ECO:0000313" key="3">
    <source>
        <dbReference type="EMBL" id="MDQ6413494.1"/>
    </source>
</evidence>
<dbReference type="Proteomes" id="UP001242288">
    <property type="component" value="Unassembled WGS sequence"/>
</dbReference>
<dbReference type="AlphaFoldDB" id="A0AAP5BPF0"/>
<evidence type="ECO:0000313" key="5">
    <source>
        <dbReference type="Proteomes" id="UP001242288"/>
    </source>
</evidence>
<dbReference type="Gene3D" id="3.40.50.150">
    <property type="entry name" value="Vaccinia Virus protein VP39"/>
    <property type="match status" value="1"/>
</dbReference>
<proteinExistence type="predicted"/>
<keyword evidence="3" id="KW-0808">Transferase</keyword>
<dbReference type="Proteomes" id="UP001209412">
    <property type="component" value="Unassembled WGS sequence"/>
</dbReference>
<evidence type="ECO:0000259" key="1">
    <source>
        <dbReference type="Pfam" id="PF08241"/>
    </source>
</evidence>
<gene>
    <name evidence="3" type="ORF">NIE36_40940</name>
    <name evidence="2" type="ORF">OSB80_41045</name>
</gene>